<dbReference type="Gene3D" id="2.60.120.260">
    <property type="entry name" value="Galactose-binding domain-like"/>
    <property type="match status" value="2"/>
</dbReference>
<comment type="catalytic activity">
    <reaction evidence="2">
        <text>allantoate + H2O = (S)-ureidoglycolate + urea</text>
        <dbReference type="Rhea" id="RHEA:11016"/>
        <dbReference type="ChEBI" id="CHEBI:15377"/>
        <dbReference type="ChEBI" id="CHEBI:16199"/>
        <dbReference type="ChEBI" id="CHEBI:17536"/>
        <dbReference type="ChEBI" id="CHEBI:57296"/>
        <dbReference type="EC" id="3.5.3.4"/>
    </reaction>
</comment>
<protein>
    <recommendedName>
        <fullName evidence="2">Probable allantoicase</fullName>
        <ecNumber evidence="2">3.5.3.4</ecNumber>
    </recommendedName>
    <alternativeName>
        <fullName evidence="2">Allantoate amidinohydrolase</fullName>
    </alternativeName>
</protein>
<gene>
    <name evidence="2" type="primary">alc</name>
    <name evidence="4" type="ORF">KGQ19_14665</name>
</gene>
<dbReference type="EMBL" id="JAAFYZ010000041">
    <property type="protein sequence ID" value="MBS2548107.1"/>
    <property type="molecule type" value="Genomic_DNA"/>
</dbReference>
<dbReference type="Pfam" id="PF03561">
    <property type="entry name" value="Allantoicase"/>
    <property type="match status" value="2"/>
</dbReference>
<feature type="domain" description="Allantoicase" evidence="3">
    <location>
        <begin position="199"/>
        <end position="332"/>
    </location>
</feature>
<keyword evidence="5" id="KW-1185">Reference proteome</keyword>
<evidence type="ECO:0000256" key="1">
    <source>
        <dbReference type="ARBA" id="ARBA00009242"/>
    </source>
</evidence>
<comment type="caution">
    <text evidence="4">The sequence shown here is derived from an EMBL/GenBank/DDBJ whole genome shotgun (WGS) entry which is preliminary data.</text>
</comment>
<dbReference type="PANTHER" id="PTHR12045:SF3">
    <property type="entry name" value="INACTIVE ALLANTOICASE-RELATED"/>
    <property type="match status" value="1"/>
</dbReference>
<organism evidence="4 5">
    <name type="scientific">Catenulispora pinistramenti</name>
    <dbReference type="NCBI Taxonomy" id="2705254"/>
    <lineage>
        <taxon>Bacteria</taxon>
        <taxon>Bacillati</taxon>
        <taxon>Actinomycetota</taxon>
        <taxon>Actinomycetes</taxon>
        <taxon>Catenulisporales</taxon>
        <taxon>Catenulisporaceae</taxon>
        <taxon>Catenulispora</taxon>
    </lineage>
</organism>
<accession>A0ABS5KPY4</accession>
<dbReference type="InterPro" id="IPR008979">
    <property type="entry name" value="Galactose-bd-like_sf"/>
</dbReference>
<dbReference type="RefSeq" id="WP_212009680.1">
    <property type="nucleotide sequence ID" value="NZ_JAAFYZ010000041.1"/>
</dbReference>
<dbReference type="Proteomes" id="UP000730482">
    <property type="component" value="Unassembled WGS sequence"/>
</dbReference>
<dbReference type="InterPro" id="IPR015908">
    <property type="entry name" value="Allantoicase_dom"/>
</dbReference>
<feature type="domain" description="Allantoicase" evidence="3">
    <location>
        <begin position="19"/>
        <end position="179"/>
    </location>
</feature>
<comment type="pathway">
    <text evidence="2">Nitrogen metabolism; (S)-allantoin degradation; (S)-ureidoglycolate from allantoate (aminidohydrolase route): step 1/1.</text>
</comment>
<reference evidence="4 5" key="1">
    <citation type="submission" date="2020-02" db="EMBL/GenBank/DDBJ databases">
        <title>Acidophilic actinobacteria isolated from forest soil.</title>
        <authorList>
            <person name="Golinska P."/>
        </authorList>
    </citation>
    <scope>NUCLEOTIDE SEQUENCE [LARGE SCALE GENOMIC DNA]</scope>
    <source>
        <strain evidence="4 5">NL8</strain>
    </source>
</reference>
<name>A0ABS5KPY4_9ACTN</name>
<dbReference type="GO" id="GO:0004037">
    <property type="term" value="F:allantoicase activity"/>
    <property type="evidence" value="ECO:0007669"/>
    <property type="project" value="UniProtKB-EC"/>
</dbReference>
<dbReference type="InterPro" id="IPR005164">
    <property type="entry name" value="Allantoicase"/>
</dbReference>
<evidence type="ECO:0000256" key="2">
    <source>
        <dbReference type="HAMAP-Rule" id="MF_00813"/>
    </source>
</evidence>
<evidence type="ECO:0000313" key="4">
    <source>
        <dbReference type="EMBL" id="MBS2548107.1"/>
    </source>
</evidence>
<keyword evidence="2" id="KW-0659">Purine metabolism</keyword>
<sequence length="349" mass="37680">MSDTPSFTRLTDLAARDVGGAVVWANDEFFGEKEALIRPELPTFSPHTFGHKGQVVDGWETRRRRPGGPGVQGTEHDSAIIRLGIPGVVRGVTVDTAFFIGNYPPHARVEAASVPGFPTPADLLAAEWTEIVPVSPLSGDCEHHFAVEAAGGAERRFTHVRLAMIPDGGIARFRVYGEPVPDPRFLAGVPVDLAALTNGAQIVAASNMFFSAPENLIKPGESRVMGEGWETARRRDGVGDWIEVRLAAQGVPAVIEIDTANYKGNAPDHIVLLGADRPGEPAGSDWFEVIGQSSMLPDYRHRFRLDDARPVTHLRLEVRPDGGVARLRVLGTLTDSGLAAVQARWQDNA</sequence>
<comment type="similarity">
    <text evidence="1 2">Belongs to the allantoicase family.</text>
</comment>
<evidence type="ECO:0000259" key="3">
    <source>
        <dbReference type="Pfam" id="PF03561"/>
    </source>
</evidence>
<dbReference type="EC" id="3.5.3.4" evidence="2"/>
<dbReference type="SUPFAM" id="SSF49785">
    <property type="entry name" value="Galactose-binding domain-like"/>
    <property type="match status" value="2"/>
</dbReference>
<evidence type="ECO:0000313" key="5">
    <source>
        <dbReference type="Proteomes" id="UP000730482"/>
    </source>
</evidence>
<proteinExistence type="inferred from homology"/>
<dbReference type="NCBIfam" id="TIGR02961">
    <property type="entry name" value="allantoicase"/>
    <property type="match status" value="1"/>
</dbReference>
<dbReference type="HAMAP" id="MF_00813">
    <property type="entry name" value="Allantoicase"/>
    <property type="match status" value="1"/>
</dbReference>
<dbReference type="PIRSF" id="PIRSF016516">
    <property type="entry name" value="Allantoicase"/>
    <property type="match status" value="1"/>
</dbReference>
<dbReference type="PANTHER" id="PTHR12045">
    <property type="entry name" value="ALLANTOICASE"/>
    <property type="match status" value="1"/>
</dbReference>
<keyword evidence="2 4" id="KW-0378">Hydrolase</keyword>